<feature type="coiled-coil region" evidence="1">
    <location>
        <begin position="439"/>
        <end position="573"/>
    </location>
</feature>
<feature type="coiled-coil region" evidence="1">
    <location>
        <begin position="262"/>
        <end position="410"/>
    </location>
</feature>
<accession>A0ABP1GU74</accession>
<name>A0ABP1GU74_9EUKA</name>
<evidence type="ECO:0000256" key="1">
    <source>
        <dbReference type="SAM" id="Coils"/>
    </source>
</evidence>
<evidence type="ECO:0000313" key="3">
    <source>
        <dbReference type="Proteomes" id="UP001642409"/>
    </source>
</evidence>
<reference evidence="2 3" key="1">
    <citation type="submission" date="2024-07" db="EMBL/GenBank/DDBJ databases">
        <authorList>
            <person name="Akdeniz Z."/>
        </authorList>
    </citation>
    <scope>NUCLEOTIDE SEQUENCE [LARGE SCALE GENOMIC DNA]</scope>
</reference>
<gene>
    <name evidence="2" type="ORF">HINF_LOCUS4773</name>
</gene>
<keyword evidence="3" id="KW-1185">Reference proteome</keyword>
<dbReference type="Proteomes" id="UP001642409">
    <property type="component" value="Unassembled WGS sequence"/>
</dbReference>
<feature type="coiled-coil region" evidence="1">
    <location>
        <begin position="631"/>
        <end position="658"/>
    </location>
</feature>
<feature type="coiled-coil region" evidence="1">
    <location>
        <begin position="178"/>
        <end position="233"/>
    </location>
</feature>
<keyword evidence="1" id="KW-0175">Coiled coil</keyword>
<proteinExistence type="predicted"/>
<sequence>MSIQSRKSVYMQTPPRNLHCSESETELNHFEERTSISSVQVSKSTRVMKLQNELQDANFEIQALKDQNDHLKTMIQAQTVQLEQQNNLNHQLKTSQFETNLRYEAETQKNMLLQPQGDVKKVIEANEAFLKNAVRKLRQFVQNEGFAVQVEEIEKQLDQSLAKSGEIDQQNENLTMLCKEQNLKIQEMALEKEQLTAQAQKQATQYEQKINMLQNNLQNVKGFEAKANELDQQNENLAQWCDNQRQAVKELTVKNEITTQELQTYKIKEVEQEEKVNKLKLNLQLQINEVNQLTKITQNQSQKLQDIQNSNNQLKSELVQIKQNEIQQEQQIYDLKQTNIQLNKEISSLNNKIIALTSKLDSPDSPQNTSQHIETIKLLRRNEAFYIAEIEKVEKQLTKLSAENIKLQEEFIKTRHIPSGASDELDQLIDSNEQKDRYIHQQLQQINELENVIKTIKTTQNSNQLNNQLNEKDFVIKKQLQQINELQNIIQQKASTQNNNQVMNNNIALNNNQNIQLLEKERIIQNQQTQLNQLTELLNQTALKKTSDVPKTNPELQMQNKQLKTHSANLEKKVTELITLNQNLQAILGEYQMKEMHMSKSMRLIENNNMEASQVYVNGLLAEQKNLHSLINSYKEVNMQIKRENMNLQLEVEKLKKCISKNQTYAMVFGENEKKTDQTEVKETKVEQKTVTNEETDSLDNIVMYSKKLKDAVQE</sequence>
<protein>
    <submittedName>
        <fullName evidence="2">Hypothetical_protein</fullName>
    </submittedName>
</protein>
<dbReference type="EMBL" id="CAXDID020000009">
    <property type="protein sequence ID" value="CAL5978422.1"/>
    <property type="molecule type" value="Genomic_DNA"/>
</dbReference>
<feature type="coiled-coil region" evidence="1">
    <location>
        <begin position="47"/>
        <end position="81"/>
    </location>
</feature>
<comment type="caution">
    <text evidence="2">The sequence shown here is derived from an EMBL/GenBank/DDBJ whole genome shotgun (WGS) entry which is preliminary data.</text>
</comment>
<evidence type="ECO:0000313" key="2">
    <source>
        <dbReference type="EMBL" id="CAL5978422.1"/>
    </source>
</evidence>
<organism evidence="2 3">
    <name type="scientific">Hexamita inflata</name>
    <dbReference type="NCBI Taxonomy" id="28002"/>
    <lineage>
        <taxon>Eukaryota</taxon>
        <taxon>Metamonada</taxon>
        <taxon>Diplomonadida</taxon>
        <taxon>Hexamitidae</taxon>
        <taxon>Hexamitinae</taxon>
        <taxon>Hexamita</taxon>
    </lineage>
</organism>